<dbReference type="EMBL" id="CAAALY010254669">
    <property type="protein sequence ID" value="VEL37336.1"/>
    <property type="molecule type" value="Genomic_DNA"/>
</dbReference>
<dbReference type="Proteomes" id="UP000784294">
    <property type="component" value="Unassembled WGS sequence"/>
</dbReference>
<keyword evidence="2" id="KW-1185">Reference proteome</keyword>
<protein>
    <submittedName>
        <fullName evidence="1">Uncharacterized protein</fullName>
    </submittedName>
</protein>
<dbReference type="AlphaFoldDB" id="A0A448XIC8"/>
<evidence type="ECO:0000313" key="2">
    <source>
        <dbReference type="Proteomes" id="UP000784294"/>
    </source>
</evidence>
<name>A0A448XIC8_9PLAT</name>
<organism evidence="1 2">
    <name type="scientific">Protopolystoma xenopodis</name>
    <dbReference type="NCBI Taxonomy" id="117903"/>
    <lineage>
        <taxon>Eukaryota</taxon>
        <taxon>Metazoa</taxon>
        <taxon>Spiralia</taxon>
        <taxon>Lophotrochozoa</taxon>
        <taxon>Platyhelminthes</taxon>
        <taxon>Monogenea</taxon>
        <taxon>Polyopisthocotylea</taxon>
        <taxon>Polystomatidea</taxon>
        <taxon>Polystomatidae</taxon>
        <taxon>Protopolystoma</taxon>
    </lineage>
</organism>
<evidence type="ECO:0000313" key="1">
    <source>
        <dbReference type="EMBL" id="VEL37336.1"/>
    </source>
</evidence>
<reference evidence="1" key="1">
    <citation type="submission" date="2018-11" db="EMBL/GenBank/DDBJ databases">
        <authorList>
            <consortium name="Pathogen Informatics"/>
        </authorList>
    </citation>
    <scope>NUCLEOTIDE SEQUENCE</scope>
</reference>
<gene>
    <name evidence="1" type="ORF">PXEA_LOCUS30776</name>
</gene>
<accession>A0A448XIC8</accession>
<sequence>MLPQHSVVLPPSNCRPSLLMLPRGLPLISGLVFGQHFKVKPSPEANYFANPSCEKAVSEAHCPCLLDNLRDHLQDKGFEESLTNSASLDFWKECVN</sequence>
<comment type="caution">
    <text evidence="1">The sequence shown here is derived from an EMBL/GenBank/DDBJ whole genome shotgun (WGS) entry which is preliminary data.</text>
</comment>
<proteinExistence type="predicted"/>